<dbReference type="PROSITE" id="PS01209">
    <property type="entry name" value="LDLRA_1"/>
    <property type="match status" value="1"/>
</dbReference>
<evidence type="ECO:0000256" key="6">
    <source>
        <dbReference type="ARBA" id="ARBA00023136"/>
    </source>
</evidence>
<evidence type="ECO:0000256" key="4">
    <source>
        <dbReference type="ARBA" id="ARBA00022737"/>
    </source>
</evidence>
<feature type="disulfide bond" evidence="10">
    <location>
        <begin position="148"/>
        <end position="163"/>
    </location>
</feature>
<dbReference type="PROSITE" id="PS51257">
    <property type="entry name" value="PROKAR_LIPOPROTEIN"/>
    <property type="match status" value="1"/>
</dbReference>
<evidence type="ECO:0000256" key="7">
    <source>
        <dbReference type="ARBA" id="ARBA00023157"/>
    </source>
</evidence>
<keyword evidence="7 10" id="KW-1015">Disulfide bond</keyword>
<evidence type="ECO:0000256" key="1">
    <source>
        <dbReference type="ARBA" id="ARBA00004167"/>
    </source>
</evidence>
<accession>A0A9J7X572</accession>
<feature type="disulfide bond" evidence="10">
    <location>
        <begin position="93"/>
        <end position="108"/>
    </location>
</feature>
<dbReference type="InterPro" id="IPR036055">
    <property type="entry name" value="LDL_receptor-like_sf"/>
</dbReference>
<feature type="disulfide bond" evidence="10">
    <location>
        <begin position="41"/>
        <end position="59"/>
    </location>
</feature>
<organism evidence="12 13">
    <name type="scientific">Cyprinus carpio carpio</name>
    <dbReference type="NCBI Taxonomy" id="630221"/>
    <lineage>
        <taxon>Eukaryota</taxon>
        <taxon>Metazoa</taxon>
        <taxon>Chordata</taxon>
        <taxon>Craniata</taxon>
        <taxon>Vertebrata</taxon>
        <taxon>Euteleostomi</taxon>
        <taxon>Actinopterygii</taxon>
        <taxon>Neopterygii</taxon>
        <taxon>Teleostei</taxon>
        <taxon>Ostariophysi</taxon>
        <taxon>Cypriniformes</taxon>
        <taxon>Cyprinidae</taxon>
        <taxon>Cyprininae</taxon>
        <taxon>Cyprinus</taxon>
    </lineage>
</organism>
<keyword evidence="8" id="KW-0675">Receptor</keyword>
<dbReference type="GO" id="GO:0005886">
    <property type="term" value="C:plasma membrane"/>
    <property type="evidence" value="ECO:0007669"/>
    <property type="project" value="TreeGrafter"/>
</dbReference>
<dbReference type="GO" id="GO:0043235">
    <property type="term" value="C:receptor complex"/>
    <property type="evidence" value="ECO:0007669"/>
    <property type="project" value="TreeGrafter"/>
</dbReference>
<evidence type="ECO:0000256" key="2">
    <source>
        <dbReference type="ARBA" id="ARBA00022692"/>
    </source>
</evidence>
<evidence type="ECO:0000256" key="3">
    <source>
        <dbReference type="ARBA" id="ARBA00022729"/>
    </source>
</evidence>
<keyword evidence="3 11" id="KW-0732">Signal</keyword>
<feature type="signal peptide" evidence="11">
    <location>
        <begin position="1"/>
        <end position="24"/>
    </location>
</feature>
<feature type="chain" id="PRO_5039948663" evidence="11">
    <location>
        <begin position="25"/>
        <end position="310"/>
    </location>
</feature>
<keyword evidence="9" id="KW-0325">Glycoprotein</keyword>
<dbReference type="PANTHER" id="PTHR22722">
    <property type="entry name" value="LOW-DENSITY LIPOPROTEIN RECEPTOR-RELATED PROTEIN 2-RELATED"/>
    <property type="match status" value="1"/>
</dbReference>
<keyword evidence="5" id="KW-1133">Transmembrane helix</keyword>
<name>A0A9J7X572_CYPCA</name>
<feature type="disulfide bond" evidence="10">
    <location>
        <begin position="34"/>
        <end position="46"/>
    </location>
</feature>
<dbReference type="AlphaFoldDB" id="A0A9J7X572"/>
<evidence type="ECO:0000256" key="9">
    <source>
        <dbReference type="ARBA" id="ARBA00023180"/>
    </source>
</evidence>
<evidence type="ECO:0000313" key="12">
    <source>
        <dbReference type="Ensembl" id="ENSCCRP00000101390.1"/>
    </source>
</evidence>
<keyword evidence="6" id="KW-0472">Membrane</keyword>
<dbReference type="Gene3D" id="4.10.400.10">
    <property type="entry name" value="Low-density Lipoprotein Receptor"/>
    <property type="match status" value="5"/>
</dbReference>
<dbReference type="InterPro" id="IPR002172">
    <property type="entry name" value="LDrepeatLR_classA_rpt"/>
</dbReference>
<keyword evidence="13" id="KW-1185">Reference proteome</keyword>
<sequence>MSRSPPVLTDMEISFMFLLVVTLSCPVQTSVKTCRPDQFSCGNTMCVPMKWKCDGDNDCLNGADEEGCDKRCRSTEFSCGDKYKACVPMRWRCDGNIDCLNGADEEGCGEAAVITSQNQTAQSEAVKTCRPNQFSCGDTKCVSMRWKCDGDNDCLNGADEEGCDKSCRSTEFSCGDKYKACVPMRWRCDGNIDCLNGADEEGCGEAAAITSQNQTAPSEAAAITSQNQTAPSEDKMCRSTEFSCGDKQKTCVPMRWRCDGDNDCLNGTDEEGCGEAAAITSQNQTAPNEVTQGEAVAITSQNQKAQSEDE</sequence>
<dbReference type="Proteomes" id="UP001108240">
    <property type="component" value="Unplaced"/>
</dbReference>
<dbReference type="InterPro" id="IPR051221">
    <property type="entry name" value="LDLR-related"/>
</dbReference>
<dbReference type="Pfam" id="PF00057">
    <property type="entry name" value="Ldl_recept_a"/>
    <property type="match status" value="5"/>
</dbReference>
<evidence type="ECO:0000256" key="5">
    <source>
        <dbReference type="ARBA" id="ARBA00022989"/>
    </source>
</evidence>
<dbReference type="SUPFAM" id="SSF57424">
    <property type="entry name" value="LDL receptor-like module"/>
    <property type="match status" value="5"/>
</dbReference>
<reference evidence="12" key="1">
    <citation type="submission" date="2025-08" db="UniProtKB">
        <authorList>
            <consortium name="Ensembl"/>
        </authorList>
    </citation>
    <scope>IDENTIFICATION</scope>
</reference>
<dbReference type="PROSITE" id="PS50068">
    <property type="entry name" value="LDLRA_2"/>
    <property type="match status" value="5"/>
</dbReference>
<comment type="caution">
    <text evidence="10">Lacks conserved residue(s) required for the propagation of feature annotation.</text>
</comment>
<feature type="disulfide bond" evidence="10">
    <location>
        <begin position="129"/>
        <end position="141"/>
    </location>
</feature>
<evidence type="ECO:0000256" key="8">
    <source>
        <dbReference type="ARBA" id="ARBA00023170"/>
    </source>
</evidence>
<feature type="disulfide bond" evidence="10">
    <location>
        <begin position="258"/>
        <end position="273"/>
    </location>
</feature>
<dbReference type="SMART" id="SM00192">
    <property type="entry name" value="LDLa"/>
    <property type="match status" value="5"/>
</dbReference>
<evidence type="ECO:0000256" key="11">
    <source>
        <dbReference type="SAM" id="SignalP"/>
    </source>
</evidence>
<dbReference type="FunFam" id="4.10.400.10:FF:000034">
    <property type="entry name" value="Low-density lipoprotein receptor-related protein 2"/>
    <property type="match status" value="1"/>
</dbReference>
<dbReference type="PRINTS" id="PR00261">
    <property type="entry name" value="LDLRECEPTOR"/>
</dbReference>
<comment type="subcellular location">
    <subcellularLocation>
        <location evidence="1">Membrane</location>
        <topology evidence="1">Single-pass membrane protein</topology>
    </subcellularLocation>
</comment>
<keyword evidence="2" id="KW-0812">Transmembrane</keyword>
<dbReference type="CDD" id="cd00112">
    <property type="entry name" value="LDLa"/>
    <property type="match status" value="5"/>
</dbReference>
<dbReference type="InterPro" id="IPR023415">
    <property type="entry name" value="LDLR_class-A_CS"/>
</dbReference>
<proteinExistence type="predicted"/>
<keyword evidence="4" id="KW-0677">Repeat</keyword>
<reference evidence="12" key="2">
    <citation type="submission" date="2025-09" db="UniProtKB">
        <authorList>
            <consortium name="Ensembl"/>
        </authorList>
    </citation>
    <scope>IDENTIFICATION</scope>
</reference>
<dbReference type="Ensembl" id="ENSCCRT00000200485.1">
    <property type="protein sequence ID" value="ENSCCRP00000101390.1"/>
    <property type="gene ID" value="ENSCCRG00000071569.1"/>
</dbReference>
<feature type="disulfide bond" evidence="10">
    <location>
        <begin position="188"/>
        <end position="203"/>
    </location>
</feature>
<evidence type="ECO:0000313" key="13">
    <source>
        <dbReference type="Proteomes" id="UP001108240"/>
    </source>
</evidence>
<feature type="disulfide bond" evidence="10">
    <location>
        <begin position="136"/>
        <end position="154"/>
    </location>
</feature>
<evidence type="ECO:0000256" key="10">
    <source>
        <dbReference type="PROSITE-ProRule" id="PRU00124"/>
    </source>
</evidence>
<feature type="disulfide bond" evidence="10">
    <location>
        <begin position="53"/>
        <end position="68"/>
    </location>
</feature>
<protein>
    <submittedName>
        <fullName evidence="12">Uncharacterized protein</fullName>
    </submittedName>
</protein>
<dbReference type="GeneTree" id="ENSGT00940000164512"/>